<accession>A0A1M7I0T3</accession>
<organism evidence="2 3">
    <name type="scientific">Vreelandella subglaciescola</name>
    <dbReference type="NCBI Taxonomy" id="29571"/>
    <lineage>
        <taxon>Bacteria</taxon>
        <taxon>Pseudomonadati</taxon>
        <taxon>Pseudomonadota</taxon>
        <taxon>Gammaproteobacteria</taxon>
        <taxon>Oceanospirillales</taxon>
        <taxon>Halomonadaceae</taxon>
        <taxon>Vreelandella</taxon>
    </lineage>
</organism>
<sequence length="159" mass="17442">MRFIAVVALLLSFSGCASVSMLPKDVSEVNFEAPEGKTGWSQYEHVETFHGYNAEQVYEAAKVGLGNAGFSLRVADISKGMVIGEHGMTAHDWNVIGGVYFRERDQDTQVKVIVEGSKDIGFSGDVTSDGWTGKILKGLRDYLNDTYQSILKIDKADLK</sequence>
<evidence type="ECO:0000313" key="2">
    <source>
        <dbReference type="EMBL" id="SHM34249.1"/>
    </source>
</evidence>
<evidence type="ECO:0000313" key="3">
    <source>
        <dbReference type="Proteomes" id="UP000190911"/>
    </source>
</evidence>
<protein>
    <recommendedName>
        <fullName evidence="4">DUF4410 domain-containing protein</fullName>
    </recommendedName>
</protein>
<reference evidence="2 3" key="1">
    <citation type="submission" date="2016-11" db="EMBL/GenBank/DDBJ databases">
        <authorList>
            <person name="Jaros S."/>
            <person name="Januszkiewicz K."/>
            <person name="Wedrychowicz H."/>
        </authorList>
    </citation>
    <scope>NUCLEOTIDE SEQUENCE [LARGE SCALE GENOMIC DNA]</scope>
    <source>
        <strain evidence="2 3">ACAM 12</strain>
    </source>
</reference>
<keyword evidence="3" id="KW-1185">Reference proteome</keyword>
<keyword evidence="1" id="KW-0732">Signal</keyword>
<name>A0A1M7I0T3_9GAMM</name>
<dbReference type="Proteomes" id="UP000190911">
    <property type="component" value="Chromosome I"/>
</dbReference>
<proteinExistence type="predicted"/>
<dbReference type="OrthoDB" id="9877917at2"/>
<dbReference type="EMBL" id="LT670847">
    <property type="protein sequence ID" value="SHM34249.1"/>
    <property type="molecule type" value="Genomic_DNA"/>
</dbReference>
<evidence type="ECO:0000256" key="1">
    <source>
        <dbReference type="SAM" id="SignalP"/>
    </source>
</evidence>
<feature type="signal peptide" evidence="1">
    <location>
        <begin position="1"/>
        <end position="17"/>
    </location>
</feature>
<dbReference type="RefSeq" id="WP_079554030.1">
    <property type="nucleotide sequence ID" value="NZ_LT670847.1"/>
</dbReference>
<dbReference type="AlphaFoldDB" id="A0A1M7I0T3"/>
<gene>
    <name evidence="2" type="ORF">SAMN05878437_2468</name>
</gene>
<dbReference type="InParanoid" id="A0A1M7I0T3"/>
<dbReference type="PROSITE" id="PS51257">
    <property type="entry name" value="PROKAR_LIPOPROTEIN"/>
    <property type="match status" value="1"/>
</dbReference>
<evidence type="ECO:0008006" key="4">
    <source>
        <dbReference type="Google" id="ProtNLM"/>
    </source>
</evidence>
<feature type="chain" id="PRO_5012478041" description="DUF4410 domain-containing protein" evidence="1">
    <location>
        <begin position="18"/>
        <end position="159"/>
    </location>
</feature>